<comment type="similarity">
    <text evidence="1">Belongs to the PPP4R2 family.</text>
</comment>
<organism evidence="3 4">
    <name type="scientific">Solanum commersonii</name>
    <name type="common">Commerson's wild potato</name>
    <name type="synonym">Commerson's nightshade</name>
    <dbReference type="NCBI Taxonomy" id="4109"/>
    <lineage>
        <taxon>Eukaryota</taxon>
        <taxon>Viridiplantae</taxon>
        <taxon>Streptophyta</taxon>
        <taxon>Embryophyta</taxon>
        <taxon>Tracheophyta</taxon>
        <taxon>Spermatophyta</taxon>
        <taxon>Magnoliopsida</taxon>
        <taxon>eudicotyledons</taxon>
        <taxon>Gunneridae</taxon>
        <taxon>Pentapetalae</taxon>
        <taxon>asterids</taxon>
        <taxon>lamiids</taxon>
        <taxon>Solanales</taxon>
        <taxon>Solanaceae</taxon>
        <taxon>Solanoideae</taxon>
        <taxon>Solaneae</taxon>
        <taxon>Solanum</taxon>
    </lineage>
</organism>
<evidence type="ECO:0000256" key="1">
    <source>
        <dbReference type="ARBA" id="ARBA00009207"/>
    </source>
</evidence>
<dbReference type="GO" id="GO:0005634">
    <property type="term" value="C:nucleus"/>
    <property type="evidence" value="ECO:0007669"/>
    <property type="project" value="TreeGrafter"/>
</dbReference>
<accession>A0A9J5ZUU9</accession>
<reference evidence="3 4" key="1">
    <citation type="submission" date="2020-09" db="EMBL/GenBank/DDBJ databases">
        <title>De no assembly of potato wild relative species, Solanum commersonii.</title>
        <authorList>
            <person name="Cho K."/>
        </authorList>
    </citation>
    <scope>NUCLEOTIDE SEQUENCE [LARGE SCALE GENOMIC DNA]</scope>
    <source>
        <strain evidence="3">LZ3.2</strain>
        <tissue evidence="3">Leaf</tissue>
    </source>
</reference>
<dbReference type="Proteomes" id="UP000824120">
    <property type="component" value="Chromosome 3"/>
</dbReference>
<dbReference type="InterPro" id="IPR015267">
    <property type="entry name" value="PPP4R2"/>
</dbReference>
<proteinExistence type="inferred from homology"/>
<keyword evidence="4" id="KW-1185">Reference proteome</keyword>
<name>A0A9J5ZUU9_SOLCO</name>
<evidence type="ECO:0000313" key="4">
    <source>
        <dbReference type="Proteomes" id="UP000824120"/>
    </source>
</evidence>
<evidence type="ECO:0000313" key="3">
    <source>
        <dbReference type="EMBL" id="KAG5615756.1"/>
    </source>
</evidence>
<dbReference type="GO" id="GO:0019888">
    <property type="term" value="F:protein phosphatase regulator activity"/>
    <property type="evidence" value="ECO:0007669"/>
    <property type="project" value="InterPro"/>
</dbReference>
<dbReference type="GO" id="GO:0005737">
    <property type="term" value="C:cytoplasm"/>
    <property type="evidence" value="ECO:0007669"/>
    <property type="project" value="TreeGrafter"/>
</dbReference>
<dbReference type="PANTHER" id="PTHR16487">
    <property type="entry name" value="PPP4R2-RELATED PROTEIN"/>
    <property type="match status" value="1"/>
</dbReference>
<gene>
    <name evidence="3" type="ORF">H5410_015580</name>
</gene>
<comment type="caution">
    <text evidence="3">The sequence shown here is derived from an EMBL/GenBank/DDBJ whole genome shotgun (WGS) entry which is preliminary data.</text>
</comment>
<protein>
    <submittedName>
        <fullName evidence="3">Uncharacterized protein</fullName>
    </submittedName>
</protein>
<sequence length="282" mass="31218">MAEVAGFSSQIWMNLTFLPSYPGPFQVIPKLRLFLRIQPTSTVVSDSLPFEARIAKPDEEILPTLFTLHNLFCSGSKSKFKEKFVVSHFVFKGKAPTRHIPLSAFQERVMLYNSEVELKSEVEISSCLLVHYSDFDLPHITLILQLSTALLKALHLRCKDFVSNIEQILLDARNIYSKLSKLALALEKNLLVTSTLTISSDPYTIQNAVTEAGTETETETETKGSPVESNGVEPITSAGDADEVMAEVEEAEVEDVTTVDMDTIEAIVRSSEAADTTPTRDS</sequence>
<dbReference type="EMBL" id="JACXVP010000003">
    <property type="protein sequence ID" value="KAG5615756.1"/>
    <property type="molecule type" value="Genomic_DNA"/>
</dbReference>
<feature type="region of interest" description="Disordered" evidence="2">
    <location>
        <begin position="211"/>
        <end position="242"/>
    </location>
</feature>
<dbReference type="PANTHER" id="PTHR16487:SF0">
    <property type="entry name" value="PROTEIN PHOSPHATASE 4 REGULATORY SUBUNIT 2-RELATED"/>
    <property type="match status" value="1"/>
</dbReference>
<dbReference type="AlphaFoldDB" id="A0A9J5ZUU9"/>
<dbReference type="GO" id="GO:0030289">
    <property type="term" value="C:protein phosphatase 4 complex"/>
    <property type="evidence" value="ECO:0007669"/>
    <property type="project" value="InterPro"/>
</dbReference>
<evidence type="ECO:0000256" key="2">
    <source>
        <dbReference type="SAM" id="MobiDB-lite"/>
    </source>
</evidence>